<feature type="chain" id="PRO_5018541813" evidence="2">
    <location>
        <begin position="23"/>
        <end position="225"/>
    </location>
</feature>
<keyword evidence="1" id="KW-0812">Transmembrane</keyword>
<reference evidence="4" key="2">
    <citation type="submission" date="2025-09" db="UniProtKB">
        <authorList>
            <consortium name="Ensembl"/>
        </authorList>
    </citation>
    <scope>IDENTIFICATION</scope>
</reference>
<dbReference type="GeneID" id="107082774"/>
<dbReference type="InterPro" id="IPR007110">
    <property type="entry name" value="Ig-like_dom"/>
</dbReference>
<evidence type="ECO:0000256" key="1">
    <source>
        <dbReference type="SAM" id="Phobius"/>
    </source>
</evidence>
<sequence length="225" mass="24687">MMTSHLLGLALLMSMTVYLSSGRAVSQDTVEVSSVSGQDSTLMCTAEHKPGVQYVAVRWYKLESYPSPQRSGLLTRNLPDGTTKLYKGVSRQVELQDGSRDIFLPNVTCSDGGVYLCYLAAPVGEQNREGEVLLTLTDCPAAPINAEDPLLADTVMVIFASALLVLALLISFISYRCLKNTIKERNQTIKKEILLDAPLKPLEKKDLMLIYTLGPKTSTMKHVCV</sequence>
<feature type="domain" description="Ig-like" evidence="3">
    <location>
        <begin position="37"/>
        <end position="135"/>
    </location>
</feature>
<dbReference type="InterPro" id="IPR013106">
    <property type="entry name" value="Ig_V-set"/>
</dbReference>
<dbReference type="InterPro" id="IPR036179">
    <property type="entry name" value="Ig-like_dom_sf"/>
</dbReference>
<dbReference type="Pfam" id="PF07686">
    <property type="entry name" value="V-set"/>
    <property type="match status" value="1"/>
</dbReference>
<dbReference type="PANTHER" id="PTHR15193">
    <property type="entry name" value="CD83 ANTIGEN"/>
    <property type="match status" value="1"/>
</dbReference>
<accession>A0A3Q2DDD5</accession>
<reference evidence="4" key="1">
    <citation type="submission" date="2025-08" db="UniProtKB">
        <authorList>
            <consortium name="Ensembl"/>
        </authorList>
    </citation>
    <scope>IDENTIFICATION</scope>
</reference>
<protein>
    <submittedName>
        <fullName evidence="4">CD83 molecule</fullName>
    </submittedName>
</protein>
<dbReference type="PROSITE" id="PS50835">
    <property type="entry name" value="IG_LIKE"/>
    <property type="match status" value="1"/>
</dbReference>
<feature type="transmembrane region" description="Helical" evidence="1">
    <location>
        <begin position="155"/>
        <end position="175"/>
    </location>
</feature>
<dbReference type="AlphaFoldDB" id="A0A3Q2DDD5"/>
<keyword evidence="1" id="KW-1133">Transmembrane helix</keyword>
<proteinExistence type="predicted"/>
<dbReference type="RefSeq" id="XP_015227143.1">
    <property type="nucleotide sequence ID" value="XM_015371657.1"/>
</dbReference>
<dbReference type="OrthoDB" id="9422899at2759"/>
<dbReference type="CTD" id="9308"/>
<keyword evidence="1" id="KW-0472">Membrane</keyword>
<dbReference type="InterPro" id="IPR013783">
    <property type="entry name" value="Ig-like_fold"/>
</dbReference>
<dbReference type="SUPFAM" id="SSF48726">
    <property type="entry name" value="Immunoglobulin"/>
    <property type="match status" value="1"/>
</dbReference>
<evidence type="ECO:0000259" key="3">
    <source>
        <dbReference type="PROSITE" id="PS50835"/>
    </source>
</evidence>
<name>A0A3Q2DDD5_CYPVA</name>
<feature type="signal peptide" evidence="2">
    <location>
        <begin position="1"/>
        <end position="22"/>
    </location>
</feature>
<evidence type="ECO:0000313" key="4">
    <source>
        <dbReference type="Ensembl" id="ENSCVAP00000016832.1"/>
    </source>
</evidence>
<dbReference type="STRING" id="28743.ENSCVAP00000016832"/>
<dbReference type="SMART" id="SM00409">
    <property type="entry name" value="IG"/>
    <property type="match status" value="1"/>
</dbReference>
<dbReference type="OMA" id="GTTRWYK"/>
<evidence type="ECO:0000313" key="5">
    <source>
        <dbReference type="Proteomes" id="UP000265020"/>
    </source>
</evidence>
<evidence type="ECO:0000256" key="2">
    <source>
        <dbReference type="SAM" id="SignalP"/>
    </source>
</evidence>
<dbReference type="Ensembl" id="ENSCVAT00000025324.1">
    <property type="protein sequence ID" value="ENSCVAP00000016832.1"/>
    <property type="gene ID" value="ENSCVAG00000019835.1"/>
</dbReference>
<keyword evidence="5" id="KW-1185">Reference proteome</keyword>
<dbReference type="KEGG" id="cvg:107082774"/>
<keyword evidence="2" id="KW-0732">Signal</keyword>
<organism evidence="4 5">
    <name type="scientific">Cyprinodon variegatus</name>
    <name type="common">Sheepshead minnow</name>
    <dbReference type="NCBI Taxonomy" id="28743"/>
    <lineage>
        <taxon>Eukaryota</taxon>
        <taxon>Metazoa</taxon>
        <taxon>Chordata</taxon>
        <taxon>Craniata</taxon>
        <taxon>Vertebrata</taxon>
        <taxon>Euteleostomi</taxon>
        <taxon>Actinopterygii</taxon>
        <taxon>Neopterygii</taxon>
        <taxon>Teleostei</taxon>
        <taxon>Neoteleostei</taxon>
        <taxon>Acanthomorphata</taxon>
        <taxon>Ovalentaria</taxon>
        <taxon>Atherinomorphae</taxon>
        <taxon>Cyprinodontiformes</taxon>
        <taxon>Cyprinodontidae</taxon>
        <taxon>Cyprinodon</taxon>
    </lineage>
</organism>
<dbReference type="Proteomes" id="UP000265020">
    <property type="component" value="Unassembled WGS sequence"/>
</dbReference>
<dbReference type="GeneTree" id="ENSGT00510000051337"/>
<dbReference type="InterPro" id="IPR003599">
    <property type="entry name" value="Ig_sub"/>
</dbReference>
<dbReference type="Gene3D" id="2.60.40.10">
    <property type="entry name" value="Immunoglobulins"/>
    <property type="match status" value="1"/>
</dbReference>
<dbReference type="PANTHER" id="PTHR15193:SF1">
    <property type="entry name" value="CD83 ANTIGEN"/>
    <property type="match status" value="1"/>
</dbReference>